<proteinExistence type="predicted"/>
<dbReference type="InterPro" id="IPR038063">
    <property type="entry name" value="Transpep_catalytic_dom"/>
</dbReference>
<dbReference type="RefSeq" id="WP_011875217.1">
    <property type="nucleotide sequence ID" value="NZ_BAAAGS010000016.1"/>
</dbReference>
<dbReference type="CDD" id="cd13432">
    <property type="entry name" value="LDT_IgD_like_2"/>
    <property type="match status" value="1"/>
</dbReference>
<evidence type="ECO:0000313" key="10">
    <source>
        <dbReference type="Proteomes" id="UP001500729"/>
    </source>
</evidence>
<dbReference type="PANTHER" id="PTHR30582">
    <property type="entry name" value="L,D-TRANSPEPTIDASE"/>
    <property type="match status" value="1"/>
</dbReference>
<reference evidence="10" key="1">
    <citation type="journal article" date="2019" name="Int. J. Syst. Evol. Microbiol.">
        <title>The Global Catalogue of Microorganisms (GCM) 10K type strain sequencing project: providing services to taxonomists for standard genome sequencing and annotation.</title>
        <authorList>
            <consortium name="The Broad Institute Genomics Platform"/>
            <consortium name="The Broad Institute Genome Sequencing Center for Infectious Disease"/>
            <person name="Wu L."/>
            <person name="Ma J."/>
        </authorList>
    </citation>
    <scope>NUCLEOTIDE SEQUENCE [LARGE SCALE GENOMIC DNA]</scope>
    <source>
        <strain evidence="10">JCM 10303</strain>
    </source>
</reference>
<evidence type="ECO:0000259" key="8">
    <source>
        <dbReference type="PROSITE" id="PS52029"/>
    </source>
</evidence>
<evidence type="ECO:0000256" key="5">
    <source>
        <dbReference type="ARBA" id="ARBA00023315"/>
    </source>
</evidence>
<accession>A0ABP3MVQ5</accession>
<evidence type="ECO:0000256" key="3">
    <source>
        <dbReference type="ARBA" id="ARBA00022960"/>
    </source>
</evidence>
<dbReference type="EMBL" id="BAAAGS010000016">
    <property type="protein sequence ID" value="GAA0527172.1"/>
    <property type="molecule type" value="Genomic_DNA"/>
</dbReference>
<dbReference type="Gene3D" id="2.60.40.3780">
    <property type="match status" value="1"/>
</dbReference>
<keyword evidence="6 7" id="KW-0961">Cell wall biogenesis/degradation</keyword>
<keyword evidence="5" id="KW-0012">Acyltransferase</keyword>
<keyword evidence="3 7" id="KW-0133">Cell shape</keyword>
<evidence type="ECO:0000256" key="4">
    <source>
        <dbReference type="ARBA" id="ARBA00022984"/>
    </source>
</evidence>
<comment type="pathway">
    <text evidence="1 7">Cell wall biogenesis; peptidoglycan biosynthesis.</text>
</comment>
<evidence type="ECO:0000256" key="2">
    <source>
        <dbReference type="ARBA" id="ARBA00022679"/>
    </source>
</evidence>
<dbReference type="InterPro" id="IPR041280">
    <property type="entry name" value="Big_10"/>
</dbReference>
<dbReference type="Pfam" id="PF17964">
    <property type="entry name" value="Big_10"/>
    <property type="match status" value="1"/>
</dbReference>
<dbReference type="Gene3D" id="2.60.40.3710">
    <property type="match status" value="1"/>
</dbReference>
<sequence length="391" mass="41796">MLSRVGRSRSRALWTAVAGMLAALLLVSGCGSSAPGGSGNAAQAAPVAKVSIEPGAGAVDVNPAAPIKAGVEGGRLDEVTLTNSDGKQVAGELAQDGRSWKATEALGFGKTYTWSGKATGSDGRTVPVEGEFTTLKPAKTVRATINPTDHAEVGVGMPISLKFAEPVQDKAAAQRALAVRTSVPVEGSWAWLSDTQVDWRPKEFWPAHTKVSVEAKLYGVHYGKGRYGVADLSTEFTIGRAQIVRADVNTHMMVVERDGKQVASYPASYGKSADPNLNTPNGTYVVMEKKPVEIMNNPRYGYTDVEKKWALRISNHGEFIHENEENRAALGKVNNSHGCVNLSEADAKAYFDSALLGDPVVVTGSNAGMPPHYDVFDWLLSWDQWKQKSAL</sequence>
<dbReference type="PANTHER" id="PTHR30582:SF2">
    <property type="entry name" value="L,D-TRANSPEPTIDASE YCIB-RELATED"/>
    <property type="match status" value="1"/>
</dbReference>
<dbReference type="Gene3D" id="2.40.440.10">
    <property type="entry name" value="L,D-transpeptidase catalytic domain-like"/>
    <property type="match status" value="1"/>
</dbReference>
<feature type="domain" description="L,D-TPase catalytic" evidence="8">
    <location>
        <begin position="242"/>
        <end position="363"/>
    </location>
</feature>
<gene>
    <name evidence="9" type="ORF">GCM10009533_28080</name>
</gene>
<keyword evidence="2" id="KW-0808">Transferase</keyword>
<evidence type="ECO:0000313" key="9">
    <source>
        <dbReference type="EMBL" id="GAA0527172.1"/>
    </source>
</evidence>
<evidence type="ECO:0000256" key="7">
    <source>
        <dbReference type="PROSITE-ProRule" id="PRU01373"/>
    </source>
</evidence>
<keyword evidence="4 7" id="KW-0573">Peptidoglycan synthesis</keyword>
<dbReference type="InterPro" id="IPR050979">
    <property type="entry name" value="LD-transpeptidase"/>
</dbReference>
<dbReference type="Pfam" id="PF03734">
    <property type="entry name" value="YkuD"/>
    <property type="match status" value="1"/>
</dbReference>
<dbReference type="PROSITE" id="PS52029">
    <property type="entry name" value="LD_TPASE"/>
    <property type="match status" value="1"/>
</dbReference>
<feature type="active site" description="Nucleophile" evidence="7">
    <location>
        <position position="339"/>
    </location>
</feature>
<protein>
    <submittedName>
        <fullName evidence="9">Ig-like domain-containing protein</fullName>
    </submittedName>
</protein>
<dbReference type="PROSITE" id="PS51257">
    <property type="entry name" value="PROKAR_LIPOPROTEIN"/>
    <property type="match status" value="1"/>
</dbReference>
<organism evidence="9 10">
    <name type="scientific">Saccharopolyspora erythraea</name>
    <name type="common">Streptomyces erythraeus</name>
    <dbReference type="NCBI Taxonomy" id="1836"/>
    <lineage>
        <taxon>Bacteria</taxon>
        <taxon>Bacillati</taxon>
        <taxon>Actinomycetota</taxon>
        <taxon>Actinomycetes</taxon>
        <taxon>Pseudonocardiales</taxon>
        <taxon>Pseudonocardiaceae</taxon>
        <taxon>Saccharopolyspora</taxon>
    </lineage>
</organism>
<dbReference type="SUPFAM" id="SSF141523">
    <property type="entry name" value="L,D-transpeptidase catalytic domain-like"/>
    <property type="match status" value="1"/>
</dbReference>
<comment type="caution">
    <text evidence="9">The sequence shown here is derived from an EMBL/GenBank/DDBJ whole genome shotgun (WGS) entry which is preliminary data.</text>
</comment>
<evidence type="ECO:0000256" key="1">
    <source>
        <dbReference type="ARBA" id="ARBA00004752"/>
    </source>
</evidence>
<name>A0ABP3MVQ5_SACER</name>
<keyword evidence="10" id="KW-1185">Reference proteome</keyword>
<evidence type="ECO:0000256" key="6">
    <source>
        <dbReference type="ARBA" id="ARBA00023316"/>
    </source>
</evidence>
<dbReference type="CDD" id="cd16913">
    <property type="entry name" value="YkuD_like"/>
    <property type="match status" value="1"/>
</dbReference>
<dbReference type="InterPro" id="IPR005490">
    <property type="entry name" value="LD_TPept_cat_dom"/>
</dbReference>
<dbReference type="Proteomes" id="UP001500729">
    <property type="component" value="Unassembled WGS sequence"/>
</dbReference>
<feature type="active site" description="Proton donor/acceptor" evidence="7">
    <location>
        <position position="321"/>
    </location>
</feature>